<proteinExistence type="predicted"/>
<name>A0A4Y2IQJ1_ARAVE</name>
<sequence length="81" mass="8688">MSLRVVALLQQASQISGTIRYDSGDTSHRSNVSASPYHLAGVCVLLPLRSDDVRGTILQRCTRSKLSFALPVDTLSTGDAL</sequence>
<dbReference type="AlphaFoldDB" id="A0A4Y2IQJ1"/>
<evidence type="ECO:0000313" key="2">
    <source>
        <dbReference type="Proteomes" id="UP000499080"/>
    </source>
</evidence>
<comment type="caution">
    <text evidence="1">The sequence shown here is derived from an EMBL/GenBank/DDBJ whole genome shotgun (WGS) entry which is preliminary data.</text>
</comment>
<dbReference type="Proteomes" id="UP000499080">
    <property type="component" value="Unassembled WGS sequence"/>
</dbReference>
<evidence type="ECO:0000313" key="1">
    <source>
        <dbReference type="EMBL" id="GBM80017.1"/>
    </source>
</evidence>
<keyword evidence="2" id="KW-1185">Reference proteome</keyword>
<accession>A0A4Y2IQJ1</accession>
<organism evidence="1 2">
    <name type="scientific">Araneus ventricosus</name>
    <name type="common">Orbweaver spider</name>
    <name type="synonym">Epeira ventricosa</name>
    <dbReference type="NCBI Taxonomy" id="182803"/>
    <lineage>
        <taxon>Eukaryota</taxon>
        <taxon>Metazoa</taxon>
        <taxon>Ecdysozoa</taxon>
        <taxon>Arthropoda</taxon>
        <taxon>Chelicerata</taxon>
        <taxon>Arachnida</taxon>
        <taxon>Araneae</taxon>
        <taxon>Araneomorphae</taxon>
        <taxon>Entelegynae</taxon>
        <taxon>Araneoidea</taxon>
        <taxon>Araneidae</taxon>
        <taxon>Araneus</taxon>
    </lineage>
</organism>
<gene>
    <name evidence="1" type="ORF">AVEN_203780_1</name>
</gene>
<reference evidence="1 2" key="1">
    <citation type="journal article" date="2019" name="Sci. Rep.">
        <title>Orb-weaving spider Araneus ventricosus genome elucidates the spidroin gene catalogue.</title>
        <authorList>
            <person name="Kono N."/>
            <person name="Nakamura H."/>
            <person name="Ohtoshi R."/>
            <person name="Moran D.A.P."/>
            <person name="Shinohara A."/>
            <person name="Yoshida Y."/>
            <person name="Fujiwara M."/>
            <person name="Mori M."/>
            <person name="Tomita M."/>
            <person name="Arakawa K."/>
        </authorList>
    </citation>
    <scope>NUCLEOTIDE SEQUENCE [LARGE SCALE GENOMIC DNA]</scope>
</reference>
<protein>
    <submittedName>
        <fullName evidence="1">Uncharacterized protein</fullName>
    </submittedName>
</protein>
<dbReference type="EMBL" id="BGPR01002855">
    <property type="protein sequence ID" value="GBM80017.1"/>
    <property type="molecule type" value="Genomic_DNA"/>
</dbReference>